<evidence type="ECO:0008006" key="3">
    <source>
        <dbReference type="Google" id="ProtNLM"/>
    </source>
</evidence>
<gene>
    <name evidence="1" type="ORF">ISN74_13000</name>
</gene>
<evidence type="ECO:0000313" key="1">
    <source>
        <dbReference type="EMBL" id="QRN52394.1"/>
    </source>
</evidence>
<organism evidence="1 2">
    <name type="scientific">Dyella caseinilytica</name>
    <dbReference type="NCBI Taxonomy" id="1849581"/>
    <lineage>
        <taxon>Bacteria</taxon>
        <taxon>Pseudomonadati</taxon>
        <taxon>Pseudomonadota</taxon>
        <taxon>Gammaproteobacteria</taxon>
        <taxon>Lysobacterales</taxon>
        <taxon>Rhodanobacteraceae</taxon>
        <taxon>Dyella</taxon>
    </lineage>
</organism>
<dbReference type="RefSeq" id="WP_188799642.1">
    <property type="nucleotide sequence ID" value="NZ_BMIZ01000002.1"/>
</dbReference>
<reference evidence="1 2" key="1">
    <citation type="submission" date="2020-10" db="EMBL/GenBank/DDBJ databases">
        <title>Phylogeny of dyella-like bacteria.</title>
        <authorList>
            <person name="Fu J."/>
        </authorList>
    </citation>
    <scope>NUCLEOTIDE SEQUENCE [LARGE SCALE GENOMIC DNA]</scope>
    <source>
        <strain evidence="1 2">DHOB09</strain>
    </source>
</reference>
<keyword evidence="2" id="KW-1185">Reference proteome</keyword>
<accession>A0ABX7GQ12</accession>
<protein>
    <recommendedName>
        <fullName evidence="3">PAAR motif-containing protein</fullName>
    </recommendedName>
</protein>
<dbReference type="EMBL" id="CP064030">
    <property type="protein sequence ID" value="QRN52394.1"/>
    <property type="molecule type" value="Genomic_DNA"/>
</dbReference>
<evidence type="ECO:0000313" key="2">
    <source>
        <dbReference type="Proteomes" id="UP000663181"/>
    </source>
</evidence>
<dbReference type="Proteomes" id="UP000663181">
    <property type="component" value="Chromosome"/>
</dbReference>
<sequence length="126" mass="13406">MSAFDYSRPAASATRMLKRYGAACTVKRSTKGGYDPATGTVTPGGSTSTPSVCATFPMPQKYVDGTLILMGDTMAYCAPGVVVRQGDVLNCRDPMRDCEYRDFTVVNVKPIGPAGVPVLFEAQLRG</sequence>
<name>A0ABX7GQ12_9GAMM</name>
<proteinExistence type="predicted"/>